<dbReference type="AlphaFoldDB" id="A0A1Y2K843"/>
<feature type="region of interest" description="Disordered" evidence="1">
    <location>
        <begin position="79"/>
        <end position="127"/>
    </location>
</feature>
<comment type="caution">
    <text evidence="2">The sequence shown here is derived from an EMBL/GenBank/DDBJ whole genome shotgun (WGS) entry which is preliminary data.</text>
</comment>
<reference evidence="2 3" key="1">
    <citation type="journal article" date="2016" name="BMC Genomics">
        <title>Combined genomic and structural analyses of a cultured magnetotactic bacterium reveals its niche adaptation to a dynamic environment.</title>
        <authorList>
            <person name="Araujo A.C."/>
            <person name="Morillo V."/>
            <person name="Cypriano J."/>
            <person name="Teixeira L.C."/>
            <person name="Leao P."/>
            <person name="Lyra S."/>
            <person name="Almeida L.G."/>
            <person name="Bazylinski D.A."/>
            <person name="Vasconcellos A.T."/>
            <person name="Abreu F."/>
            <person name="Lins U."/>
        </authorList>
    </citation>
    <scope>NUCLEOTIDE SEQUENCE [LARGE SCALE GENOMIC DNA]</scope>
    <source>
        <strain evidence="2 3">IT-1</strain>
    </source>
</reference>
<protein>
    <submittedName>
        <fullName evidence="2">Uncharacterized protein</fullName>
    </submittedName>
</protein>
<dbReference type="Proteomes" id="UP000194003">
    <property type="component" value="Unassembled WGS sequence"/>
</dbReference>
<accession>A0A1Y2K843</accession>
<evidence type="ECO:0000313" key="2">
    <source>
        <dbReference type="EMBL" id="OSM04955.1"/>
    </source>
</evidence>
<keyword evidence="3" id="KW-1185">Reference proteome</keyword>
<proteinExistence type="predicted"/>
<dbReference type="EMBL" id="LVJN01000018">
    <property type="protein sequence ID" value="OSM04955.1"/>
    <property type="molecule type" value="Genomic_DNA"/>
</dbReference>
<organism evidence="2 3">
    <name type="scientific">Magnetofaba australis IT-1</name>
    <dbReference type="NCBI Taxonomy" id="1434232"/>
    <lineage>
        <taxon>Bacteria</taxon>
        <taxon>Pseudomonadati</taxon>
        <taxon>Pseudomonadota</taxon>
        <taxon>Magnetococcia</taxon>
        <taxon>Magnetococcales</taxon>
        <taxon>Magnetococcaceae</taxon>
        <taxon>Magnetofaba</taxon>
    </lineage>
</organism>
<feature type="compositionally biased region" description="Basic and acidic residues" evidence="1">
    <location>
        <begin position="102"/>
        <end position="112"/>
    </location>
</feature>
<evidence type="ECO:0000313" key="3">
    <source>
        <dbReference type="Proteomes" id="UP000194003"/>
    </source>
</evidence>
<dbReference type="RefSeq" id="WP_085441601.1">
    <property type="nucleotide sequence ID" value="NZ_LVJN01000018.1"/>
</dbReference>
<name>A0A1Y2K843_9PROT</name>
<gene>
    <name evidence="2" type="ORF">MAIT1_03072</name>
</gene>
<sequence length="127" mass="14000">MFAVMPTLTAVIPLTPAPELANLNQVADELRHSGPDSATRNLEPSALRQVAEQAAAQPGHDQDFVKQEASKYAYLAADAYPPQRDHATSAKRRVNPRQASRSFERNLADQRRNNAQRHAQDGVDLMA</sequence>
<dbReference type="STRING" id="1434232.MAIT1_03072"/>
<evidence type="ECO:0000256" key="1">
    <source>
        <dbReference type="SAM" id="MobiDB-lite"/>
    </source>
</evidence>